<reference evidence="1 2" key="1">
    <citation type="journal article" date="2020" name="ISME J.">
        <title>Comparative genomics reveals insights into cyanobacterial evolution and habitat adaptation.</title>
        <authorList>
            <person name="Chen M.Y."/>
            <person name="Teng W.K."/>
            <person name="Zhao L."/>
            <person name="Hu C.X."/>
            <person name="Zhou Y.K."/>
            <person name="Han B.P."/>
            <person name="Song L.R."/>
            <person name="Shu W.S."/>
        </authorList>
    </citation>
    <scope>NUCLEOTIDE SEQUENCE [LARGE SCALE GENOMIC DNA]</scope>
    <source>
        <strain evidence="1 2">FACHB-196</strain>
    </source>
</reference>
<proteinExistence type="predicted"/>
<keyword evidence="2" id="KW-1185">Reference proteome</keyword>
<dbReference type="EMBL" id="JACJST010000001">
    <property type="protein sequence ID" value="MBD2566583.1"/>
    <property type="molecule type" value="Genomic_DNA"/>
</dbReference>
<name>A0ABR8F8R8_9NOST</name>
<sequence length="48" mass="5171">MDTQTVQVHSQGEPNDEELSDLAATQIICNGGIVHTVESADMPAVFRD</sequence>
<comment type="caution">
    <text evidence="1">The sequence shown here is derived from an EMBL/GenBank/DDBJ whole genome shotgun (WGS) entry which is preliminary data.</text>
</comment>
<accession>A0ABR8F8R8</accession>
<dbReference type="RefSeq" id="WP_190711399.1">
    <property type="nucleotide sequence ID" value="NZ_JACJST010000001.1"/>
</dbReference>
<protein>
    <recommendedName>
        <fullName evidence="3">Anacyclamide</fullName>
    </recommendedName>
</protein>
<gene>
    <name evidence="1" type="ORF">H6G59_01475</name>
</gene>
<evidence type="ECO:0000313" key="1">
    <source>
        <dbReference type="EMBL" id="MBD2566583.1"/>
    </source>
</evidence>
<evidence type="ECO:0008006" key="3">
    <source>
        <dbReference type="Google" id="ProtNLM"/>
    </source>
</evidence>
<organism evidence="1 2">
    <name type="scientific">Anabaena lutea FACHB-196</name>
    <dbReference type="NCBI Taxonomy" id="2692881"/>
    <lineage>
        <taxon>Bacteria</taxon>
        <taxon>Bacillati</taxon>
        <taxon>Cyanobacteriota</taxon>
        <taxon>Cyanophyceae</taxon>
        <taxon>Nostocales</taxon>
        <taxon>Nostocaceae</taxon>
        <taxon>Anabaena</taxon>
    </lineage>
</organism>
<evidence type="ECO:0000313" key="2">
    <source>
        <dbReference type="Proteomes" id="UP000640531"/>
    </source>
</evidence>
<dbReference type="Proteomes" id="UP000640531">
    <property type="component" value="Unassembled WGS sequence"/>
</dbReference>